<sequence length="573" mass="64250">MDEPLPADDSHSNPSHPPSSTDEAYKNYPTSLHHLPPIYDSDSESDHQHSQDDSDDDPYFPNRHLQLSSSSNYRQVFASRLSSSSTPHHPQSRSPFTSPPRTPQQASVASHPSTPAQVQLPRSLSNSSSSPASTSTSSSSISSPLCPPSTSFPIAPLLPAHGAPSFVPMAQQPQNPAPPEPSDSSPPLLASSPPEDPLSGNDIRQRIRAISRDPSLSEEEKSKQRQALLSQPFHQRRKKEATAFSAEMRRQRYIKTYSNVDHPNTGEKMPGCEHYPRNCKIKADCCGLWVVCRLCHDHPSVDHAIVRFDTQEVMCMFCLTEQPVSRRCMNEECNREFARYFCAKCKFYDNTPGKNIYHCDKCQICRVGKGIGHDNFHCDRCDACVSRETSKTHRCLKKSLDVNCPICGHYLHTSTLPVVYMRCGHTMHAHCFDTYTVEHYICPLCHKALTNMRGYYAQIDEAMKEQEMPEKHRNKVAEVLCHDCDKRSETAYHFLYLKCQTPDCGSYNTRLLRTIERVAGEGSGRHAEGADSGSSEDSNVEMGAQRGGSLEEDEVMEWRNGRDSPESDSMQLS</sequence>
<dbReference type="InterPro" id="IPR037275">
    <property type="entry name" value="Znf_CTCHY_sf"/>
</dbReference>
<reference evidence="10" key="1">
    <citation type="journal article" date="2013" name="Proc. Natl. Acad. Sci. U.S.A.">
        <title>Genome structure and metabolic features in the red seaweed Chondrus crispus shed light on evolution of the Archaeplastida.</title>
        <authorList>
            <person name="Collen J."/>
            <person name="Porcel B."/>
            <person name="Carre W."/>
            <person name="Ball S.G."/>
            <person name="Chaparro C."/>
            <person name="Tonon T."/>
            <person name="Barbeyron T."/>
            <person name="Michel G."/>
            <person name="Noel B."/>
            <person name="Valentin K."/>
            <person name="Elias M."/>
            <person name="Artiguenave F."/>
            <person name="Arun A."/>
            <person name="Aury J.M."/>
            <person name="Barbosa-Neto J.F."/>
            <person name="Bothwell J.H."/>
            <person name="Bouget F.Y."/>
            <person name="Brillet L."/>
            <person name="Cabello-Hurtado F."/>
            <person name="Capella-Gutierrez S."/>
            <person name="Charrier B."/>
            <person name="Cladiere L."/>
            <person name="Cock J.M."/>
            <person name="Coelho S.M."/>
            <person name="Colleoni C."/>
            <person name="Czjzek M."/>
            <person name="Da Silva C."/>
            <person name="Delage L."/>
            <person name="Denoeud F."/>
            <person name="Deschamps P."/>
            <person name="Dittami S.M."/>
            <person name="Gabaldon T."/>
            <person name="Gachon C.M."/>
            <person name="Groisillier A."/>
            <person name="Herve C."/>
            <person name="Jabbari K."/>
            <person name="Katinka M."/>
            <person name="Kloareg B."/>
            <person name="Kowalczyk N."/>
            <person name="Labadie K."/>
            <person name="Leblanc C."/>
            <person name="Lopez P.J."/>
            <person name="McLachlan D.H."/>
            <person name="Meslet-Cladiere L."/>
            <person name="Moustafa A."/>
            <person name="Nehr Z."/>
            <person name="Nyvall Collen P."/>
            <person name="Panaud O."/>
            <person name="Partensky F."/>
            <person name="Poulain J."/>
            <person name="Rensing S.A."/>
            <person name="Rousvoal S."/>
            <person name="Samson G."/>
            <person name="Symeonidi A."/>
            <person name="Weissenbach J."/>
            <person name="Zambounis A."/>
            <person name="Wincker P."/>
            <person name="Boyen C."/>
        </authorList>
    </citation>
    <scope>NUCLEOTIDE SEQUENCE [LARGE SCALE GENOMIC DNA]</scope>
    <source>
        <strain evidence="10">cv. Stackhouse</strain>
    </source>
</reference>
<dbReference type="PROSITE" id="PS50089">
    <property type="entry name" value="ZF_RING_2"/>
    <property type="match status" value="1"/>
</dbReference>
<evidence type="ECO:0000259" key="6">
    <source>
        <dbReference type="PROSITE" id="PS50089"/>
    </source>
</evidence>
<feature type="region of interest" description="Disordered" evidence="5">
    <location>
        <begin position="1"/>
        <end position="150"/>
    </location>
</feature>
<dbReference type="GO" id="GO:0061630">
    <property type="term" value="F:ubiquitin protein ligase activity"/>
    <property type="evidence" value="ECO:0007669"/>
    <property type="project" value="TreeGrafter"/>
</dbReference>
<dbReference type="InterPro" id="IPR037274">
    <property type="entry name" value="Znf_CHY_sf"/>
</dbReference>
<dbReference type="PANTHER" id="PTHR21319">
    <property type="entry name" value="RING FINGER AND CHY ZINC FINGER DOMAIN-CONTAINING PROTEIN 1"/>
    <property type="match status" value="1"/>
</dbReference>
<dbReference type="InterPro" id="IPR013083">
    <property type="entry name" value="Znf_RING/FYVE/PHD"/>
</dbReference>
<feature type="compositionally biased region" description="Basic and acidic residues" evidence="5">
    <location>
        <begin position="556"/>
        <end position="565"/>
    </location>
</feature>
<dbReference type="AlphaFoldDB" id="R7QJV3"/>
<protein>
    <submittedName>
        <fullName evidence="9">Uncharacterized protein</fullName>
    </submittedName>
</protein>
<evidence type="ECO:0000256" key="2">
    <source>
        <dbReference type="ARBA" id="ARBA00022771"/>
    </source>
</evidence>
<keyword evidence="2 4" id="KW-0863">Zinc-finger</keyword>
<evidence type="ECO:0000256" key="1">
    <source>
        <dbReference type="ARBA" id="ARBA00022723"/>
    </source>
</evidence>
<dbReference type="RefSeq" id="XP_005717566.1">
    <property type="nucleotide sequence ID" value="XM_005717509.1"/>
</dbReference>
<gene>
    <name evidence="9" type="ORF">CHC_T00005944001</name>
</gene>
<dbReference type="KEGG" id="ccp:CHC_T00005944001"/>
<dbReference type="Gene3D" id="3.30.40.10">
    <property type="entry name" value="Zinc/RING finger domain, C3HC4 (zinc finger)"/>
    <property type="match status" value="1"/>
</dbReference>
<evidence type="ECO:0000313" key="10">
    <source>
        <dbReference type="Proteomes" id="UP000012073"/>
    </source>
</evidence>
<evidence type="ECO:0000259" key="8">
    <source>
        <dbReference type="PROSITE" id="PS51270"/>
    </source>
</evidence>
<dbReference type="Pfam" id="PF13639">
    <property type="entry name" value="zf-RING_2"/>
    <property type="match status" value="1"/>
</dbReference>
<keyword evidence="1" id="KW-0479">Metal-binding</keyword>
<dbReference type="Gene3D" id="2.20.28.10">
    <property type="match status" value="1"/>
</dbReference>
<dbReference type="STRING" id="2769.R7QJV3"/>
<feature type="compositionally biased region" description="Low complexity" evidence="5">
    <location>
        <begin position="120"/>
        <end position="150"/>
    </location>
</feature>
<dbReference type="InterPro" id="IPR039512">
    <property type="entry name" value="RCHY1_zinc-ribbon"/>
</dbReference>
<feature type="region of interest" description="Disordered" evidence="5">
    <location>
        <begin position="163"/>
        <end position="242"/>
    </location>
</feature>
<dbReference type="Pfam" id="PF14599">
    <property type="entry name" value="zinc_ribbon_6"/>
    <property type="match status" value="1"/>
</dbReference>
<dbReference type="EMBL" id="HG001861">
    <property type="protein sequence ID" value="CDF37695.1"/>
    <property type="molecule type" value="Genomic_DNA"/>
</dbReference>
<name>R7QJV3_CHOCR</name>
<dbReference type="Gramene" id="CDF37695">
    <property type="protein sequence ID" value="CDF37695"/>
    <property type="gene ID" value="CHC_T00005944001"/>
</dbReference>
<dbReference type="SUPFAM" id="SSF161219">
    <property type="entry name" value="CHY zinc finger-like"/>
    <property type="match status" value="1"/>
</dbReference>
<dbReference type="GO" id="GO:0008270">
    <property type="term" value="F:zinc ion binding"/>
    <property type="evidence" value="ECO:0007669"/>
    <property type="project" value="UniProtKB-KW"/>
</dbReference>
<keyword evidence="3" id="KW-0862">Zinc</keyword>
<dbReference type="InterPro" id="IPR017921">
    <property type="entry name" value="Znf_CTCHY"/>
</dbReference>
<feature type="compositionally biased region" description="Polar residues" evidence="5">
    <location>
        <begin position="106"/>
        <end position="117"/>
    </location>
</feature>
<feature type="domain" description="RING-type" evidence="6">
    <location>
        <begin position="404"/>
        <end position="446"/>
    </location>
</feature>
<keyword evidence="10" id="KW-1185">Reference proteome</keyword>
<dbReference type="InterPro" id="IPR008913">
    <property type="entry name" value="Znf_CHY"/>
</dbReference>
<evidence type="ECO:0000256" key="5">
    <source>
        <dbReference type="SAM" id="MobiDB-lite"/>
    </source>
</evidence>
<dbReference type="GO" id="GO:0005634">
    <property type="term" value="C:nucleus"/>
    <property type="evidence" value="ECO:0007669"/>
    <property type="project" value="TreeGrafter"/>
</dbReference>
<feature type="region of interest" description="Disordered" evidence="5">
    <location>
        <begin position="521"/>
        <end position="573"/>
    </location>
</feature>
<dbReference type="OrthoDB" id="411372at2759"/>
<evidence type="ECO:0000256" key="4">
    <source>
        <dbReference type="PROSITE-ProRule" id="PRU00601"/>
    </source>
</evidence>
<feature type="compositionally biased region" description="Polar residues" evidence="5">
    <location>
        <begin position="65"/>
        <end position="89"/>
    </location>
</feature>
<feature type="domain" description="CHY-type" evidence="7">
    <location>
        <begin position="265"/>
        <end position="335"/>
    </location>
</feature>
<evidence type="ECO:0000256" key="3">
    <source>
        <dbReference type="ARBA" id="ARBA00022833"/>
    </source>
</evidence>
<feature type="compositionally biased region" description="Low complexity" evidence="5">
    <location>
        <begin position="182"/>
        <end position="199"/>
    </location>
</feature>
<proteinExistence type="predicted"/>
<dbReference type="InterPro" id="IPR001841">
    <property type="entry name" value="Znf_RING"/>
</dbReference>
<feature type="domain" description="CTCHY-type" evidence="8">
    <location>
        <begin position="337"/>
        <end position="403"/>
    </location>
</feature>
<dbReference type="SUPFAM" id="SSF57850">
    <property type="entry name" value="RING/U-box"/>
    <property type="match status" value="1"/>
</dbReference>
<organism evidence="9 10">
    <name type="scientific">Chondrus crispus</name>
    <name type="common">Carrageen Irish moss</name>
    <name type="synonym">Polymorpha crispa</name>
    <dbReference type="NCBI Taxonomy" id="2769"/>
    <lineage>
        <taxon>Eukaryota</taxon>
        <taxon>Rhodophyta</taxon>
        <taxon>Florideophyceae</taxon>
        <taxon>Rhodymeniophycidae</taxon>
        <taxon>Gigartinales</taxon>
        <taxon>Gigartinaceae</taxon>
        <taxon>Chondrus</taxon>
    </lineage>
</organism>
<dbReference type="PROSITE" id="PS51270">
    <property type="entry name" value="ZF_CTCHY"/>
    <property type="match status" value="1"/>
</dbReference>
<dbReference type="PhylomeDB" id="R7QJV3"/>
<dbReference type="PROSITE" id="PS51266">
    <property type="entry name" value="ZF_CHY"/>
    <property type="match status" value="1"/>
</dbReference>
<evidence type="ECO:0000313" key="9">
    <source>
        <dbReference type="EMBL" id="CDF37695.1"/>
    </source>
</evidence>
<dbReference type="CDD" id="cd16464">
    <property type="entry name" value="RING-H2_Pirh2-like"/>
    <property type="match status" value="1"/>
</dbReference>
<dbReference type="GeneID" id="17325282"/>
<dbReference type="Pfam" id="PF05495">
    <property type="entry name" value="zf-CHY"/>
    <property type="match status" value="1"/>
</dbReference>
<accession>R7QJV3</accession>
<dbReference type="PANTHER" id="PTHR21319:SF0">
    <property type="entry name" value="AND RING FINGER DOMAIN PROTEIN, PUTATIVE (AFU_ORTHOLOGUE AFUA_1G08900)-RELATED"/>
    <property type="match status" value="1"/>
</dbReference>
<dbReference type="GO" id="GO:0006511">
    <property type="term" value="P:ubiquitin-dependent protein catabolic process"/>
    <property type="evidence" value="ECO:0007669"/>
    <property type="project" value="TreeGrafter"/>
</dbReference>
<dbReference type="GO" id="GO:0016567">
    <property type="term" value="P:protein ubiquitination"/>
    <property type="evidence" value="ECO:0007669"/>
    <property type="project" value="TreeGrafter"/>
</dbReference>
<dbReference type="SUPFAM" id="SSF161245">
    <property type="entry name" value="Zinc hairpin stack"/>
    <property type="match status" value="1"/>
</dbReference>
<evidence type="ECO:0000259" key="7">
    <source>
        <dbReference type="PROSITE" id="PS51266"/>
    </source>
</evidence>
<dbReference type="Proteomes" id="UP000012073">
    <property type="component" value="Unassembled WGS sequence"/>
</dbReference>